<proteinExistence type="predicted"/>
<protein>
    <submittedName>
        <fullName evidence="2">Uncharacterized protein</fullName>
    </submittedName>
</protein>
<keyword evidence="1" id="KW-0812">Transmembrane</keyword>
<keyword evidence="1" id="KW-1133">Transmembrane helix</keyword>
<dbReference type="RefSeq" id="WP_207399009.1">
    <property type="nucleotide sequence ID" value="NZ_JABRWO010000017.1"/>
</dbReference>
<dbReference type="EMBL" id="JABRWO010000017">
    <property type="protein sequence ID" value="MBA2117636.1"/>
    <property type="molecule type" value="Genomic_DNA"/>
</dbReference>
<dbReference type="AlphaFoldDB" id="A0A7V9A9Z1"/>
<feature type="transmembrane region" description="Helical" evidence="1">
    <location>
        <begin position="20"/>
        <end position="41"/>
    </location>
</feature>
<evidence type="ECO:0000313" key="2">
    <source>
        <dbReference type="EMBL" id="MBA2117636.1"/>
    </source>
</evidence>
<reference evidence="2 3" key="1">
    <citation type="submission" date="2020-05" db="EMBL/GenBank/DDBJ databases">
        <title>Bremerella alba sp. nov., a novel planctomycete isolated from the surface of the macroalga Fucus spiralis.</title>
        <authorList>
            <person name="Godinho O."/>
            <person name="Botelho R."/>
            <person name="Albuquerque L."/>
            <person name="Wiegand S."/>
            <person name="Da Costa M.S."/>
            <person name="Lobo-Da-Cunha A."/>
            <person name="Jogler C."/>
            <person name="Lage O.M."/>
        </authorList>
    </citation>
    <scope>NUCLEOTIDE SEQUENCE [LARGE SCALE GENOMIC DNA]</scope>
    <source>
        <strain evidence="2 3">FF15</strain>
    </source>
</reference>
<sequence length="266" mass="30762">METTKPATETVEAQPTGQRFRFSILTIFLITAIVGLALAYSQSRSQLLDVRDELTQTRKTYELLNVTDDSQIYVRPLRVPAEKMWQWRVYLPEGAQYQIKYDYNSIPPKDPKPTTRTSLTLSPGHYVITQMFANEPDHHIAKWRSTLSAIGPHANTRVVSRLMRNDVRWLDAKVIGEDGRFLRHVLTSDEDGTSGERVTFRITPEVPSLSALHYSQIECAADQPVELLRWEVLDYEPERQSDLDFHLPFEIFRLWIEREPPPKPSP</sequence>
<name>A0A7V9A9Z1_9BACT</name>
<dbReference type="Proteomes" id="UP000551616">
    <property type="component" value="Unassembled WGS sequence"/>
</dbReference>
<evidence type="ECO:0000256" key="1">
    <source>
        <dbReference type="SAM" id="Phobius"/>
    </source>
</evidence>
<gene>
    <name evidence="2" type="ORF">HOV93_48360</name>
</gene>
<accession>A0A7V9A9Z1</accession>
<keyword evidence="1" id="KW-0472">Membrane</keyword>
<organism evidence="2 3">
    <name type="scientific">Bremerella alba</name>
    <dbReference type="NCBI Taxonomy" id="980252"/>
    <lineage>
        <taxon>Bacteria</taxon>
        <taxon>Pseudomonadati</taxon>
        <taxon>Planctomycetota</taxon>
        <taxon>Planctomycetia</taxon>
        <taxon>Pirellulales</taxon>
        <taxon>Pirellulaceae</taxon>
        <taxon>Bremerella</taxon>
    </lineage>
</organism>
<keyword evidence="3" id="KW-1185">Reference proteome</keyword>
<comment type="caution">
    <text evidence="2">The sequence shown here is derived from an EMBL/GenBank/DDBJ whole genome shotgun (WGS) entry which is preliminary data.</text>
</comment>
<evidence type="ECO:0000313" key="3">
    <source>
        <dbReference type="Proteomes" id="UP000551616"/>
    </source>
</evidence>